<accession>A0A8S1WQL2</accession>
<sequence length="202" mass="24852">MSIKIQFLLPNQQHIATKLFDKSISICQIFEDIHLQYDFFDEEYFHLEWSVYSSATNRYIGYETITLQEILPDYQEDTFQIQLVLNYHIGFKEHLIMIIHLKISLMNKYINYKIPCWKVVFWKLAKIIINLLMNFQVLQKQIYQMNNLYQEQVYYIQYNQWWMFDKFKLLQICSTNLQFIDLNKSIKFFSSFEQRKSPKQNW</sequence>
<keyword evidence="2" id="KW-1185">Reference proteome</keyword>
<gene>
    <name evidence="1" type="ORF">PPENT_87.1.T0990076</name>
</gene>
<protein>
    <submittedName>
        <fullName evidence="1">Uncharacterized protein</fullName>
    </submittedName>
</protein>
<reference evidence="1" key="1">
    <citation type="submission" date="2021-01" db="EMBL/GenBank/DDBJ databases">
        <authorList>
            <consortium name="Genoscope - CEA"/>
            <person name="William W."/>
        </authorList>
    </citation>
    <scope>NUCLEOTIDE SEQUENCE</scope>
</reference>
<dbReference type="AlphaFoldDB" id="A0A8S1WQL2"/>
<comment type="caution">
    <text evidence="1">The sequence shown here is derived from an EMBL/GenBank/DDBJ whole genome shotgun (WGS) entry which is preliminary data.</text>
</comment>
<dbReference type="Proteomes" id="UP000689195">
    <property type="component" value="Unassembled WGS sequence"/>
</dbReference>
<evidence type="ECO:0000313" key="2">
    <source>
        <dbReference type="Proteomes" id="UP000689195"/>
    </source>
</evidence>
<name>A0A8S1WQL2_9CILI</name>
<dbReference type="EMBL" id="CAJJDO010000099">
    <property type="protein sequence ID" value="CAD8191512.1"/>
    <property type="molecule type" value="Genomic_DNA"/>
</dbReference>
<evidence type="ECO:0000313" key="1">
    <source>
        <dbReference type="EMBL" id="CAD8191512.1"/>
    </source>
</evidence>
<proteinExistence type="predicted"/>
<organism evidence="1 2">
    <name type="scientific">Paramecium pentaurelia</name>
    <dbReference type="NCBI Taxonomy" id="43138"/>
    <lineage>
        <taxon>Eukaryota</taxon>
        <taxon>Sar</taxon>
        <taxon>Alveolata</taxon>
        <taxon>Ciliophora</taxon>
        <taxon>Intramacronucleata</taxon>
        <taxon>Oligohymenophorea</taxon>
        <taxon>Peniculida</taxon>
        <taxon>Parameciidae</taxon>
        <taxon>Paramecium</taxon>
    </lineage>
</organism>